<keyword evidence="1" id="KW-0175">Coiled coil</keyword>
<dbReference type="KEGG" id="spoa:EQM13_14900"/>
<evidence type="ECO:0000313" key="3">
    <source>
        <dbReference type="Proteomes" id="UP000287969"/>
    </source>
</evidence>
<dbReference type="InterPro" id="IPR007060">
    <property type="entry name" value="FtsL/DivIC"/>
</dbReference>
<protein>
    <submittedName>
        <fullName evidence="2">Septum formation initiator family protein</fullName>
    </submittedName>
</protein>
<dbReference type="RefSeq" id="WP_071141107.1">
    <property type="nucleotide sequence ID" value="NZ_CP035282.1"/>
</dbReference>
<name>A0A410QFI6_9FIRM</name>
<dbReference type="AlphaFoldDB" id="A0A410QFI6"/>
<sequence length="102" mass="12131">MKKNKRIKIRHLFILFFALYIGSAIISQQKMFKNLSQEKAQKVQEVKEIKKQINEIDKEIDQSNTLEFVEKTAREDLNMVKPREIMYVDLNKSNNAFLKGRK</sequence>
<dbReference type="EMBL" id="CP035282">
    <property type="protein sequence ID" value="QAT62760.1"/>
    <property type="molecule type" value="Genomic_DNA"/>
</dbReference>
<reference evidence="3" key="1">
    <citation type="submission" date="2019-01" db="EMBL/GenBank/DDBJ databases">
        <title>Draft genomes of a novel of Sporanaerobacter strains.</title>
        <authorList>
            <person name="Ma S."/>
        </authorList>
    </citation>
    <scope>NUCLEOTIDE SEQUENCE [LARGE SCALE GENOMIC DNA]</scope>
    <source>
        <strain evidence="3">NJN-17</strain>
    </source>
</reference>
<keyword evidence="3" id="KW-1185">Reference proteome</keyword>
<evidence type="ECO:0000256" key="1">
    <source>
        <dbReference type="SAM" id="Coils"/>
    </source>
</evidence>
<evidence type="ECO:0000313" key="2">
    <source>
        <dbReference type="EMBL" id="QAT62760.1"/>
    </source>
</evidence>
<gene>
    <name evidence="2" type="ORF">EQM13_14900</name>
</gene>
<accession>A0A410QFI6</accession>
<dbReference type="Pfam" id="PF04977">
    <property type="entry name" value="DivIC"/>
    <property type="match status" value="1"/>
</dbReference>
<dbReference type="OrthoDB" id="14319at2"/>
<proteinExistence type="predicted"/>
<organism evidence="2 3">
    <name type="scientific">Acidilutibacter cellobiosedens</name>
    <dbReference type="NCBI Taxonomy" id="2507161"/>
    <lineage>
        <taxon>Bacteria</taxon>
        <taxon>Bacillati</taxon>
        <taxon>Bacillota</taxon>
        <taxon>Tissierellia</taxon>
        <taxon>Tissierellales</taxon>
        <taxon>Acidilutibacteraceae</taxon>
        <taxon>Acidilutibacter</taxon>
    </lineage>
</organism>
<dbReference type="Proteomes" id="UP000287969">
    <property type="component" value="Chromosome"/>
</dbReference>
<feature type="coiled-coil region" evidence="1">
    <location>
        <begin position="32"/>
        <end position="66"/>
    </location>
</feature>